<evidence type="ECO:0000313" key="4">
    <source>
        <dbReference type="Proteomes" id="UP000272336"/>
    </source>
</evidence>
<accession>A0A0V9NU28</accession>
<evidence type="ECO:0000313" key="5">
    <source>
        <dbReference type="Proteomes" id="UP000486847"/>
    </source>
</evidence>
<dbReference type="Proteomes" id="UP000533482">
    <property type="component" value="Unassembled WGS sequence"/>
</dbReference>
<reference evidence="3 5" key="2">
    <citation type="submission" date="2019-10" db="EMBL/GenBank/DDBJ databases">
        <title>Comparative genomic analysis of antimicrobial resistant Escherichia coli of diverse origin.</title>
        <authorList>
            <person name="Ghatak S."/>
            <person name="Milton A.P."/>
            <person name="Rhetso K."/>
            <person name="Purkait D."/>
            <person name="Das S."/>
            <person name="Puro K.-U."/>
            <person name="Shakuntala I."/>
            <person name="Sen A."/>
            <person name="Sanjukta R."/>
            <person name="Priya G.B."/>
            <person name="Mawlong M."/>
            <person name="Lyngdoh V."/>
            <person name="Rynghang J."/>
            <person name="Mawphlang B.L."/>
        </authorList>
    </citation>
    <scope>NUCLEOTIDE SEQUENCE [LARGE SCALE GENOMIC DNA]</scope>
    <source>
        <strain evidence="3 5">SE161</strain>
    </source>
</reference>
<name>A0A0V9NU28_ECOLX</name>
<organism evidence="3 5">
    <name type="scientific">Escherichia coli</name>
    <dbReference type="NCBI Taxonomy" id="562"/>
    <lineage>
        <taxon>Bacteria</taxon>
        <taxon>Pseudomonadati</taxon>
        <taxon>Pseudomonadota</taxon>
        <taxon>Gammaproteobacteria</taxon>
        <taxon>Enterobacterales</taxon>
        <taxon>Enterobacteriaceae</taxon>
        <taxon>Escherichia</taxon>
    </lineage>
</organism>
<dbReference type="EMBL" id="RNLZ01000058">
    <property type="protein sequence ID" value="MGE16305.1"/>
    <property type="molecule type" value="Genomic_DNA"/>
</dbReference>
<sequence>MTKVLENEEFNSIHIDEGGVFNSLRFEKCLFQSCSILSRKLNDNSDLPPRFENILIKDCTALNCVSGPAFLKDVTVENFRTGDIFLIYSTMFHHVTLKGKLGAIKINKKDYVRDYDSHQRHIEMMRTRFYSQIDWAMDISQAKFLSFSCKGIPAKLIRRDSETQFVVTRKRFNSMDVLNAEFKGQYPFVYLLLELFLESDEDDQVLVTPLGKAKKYYQPILEGFRELRRAGILEPN</sequence>
<evidence type="ECO:0000313" key="6">
    <source>
        <dbReference type="Proteomes" id="UP000533482"/>
    </source>
</evidence>
<dbReference type="Proteomes" id="UP000272336">
    <property type="component" value="Unassembled WGS sequence"/>
</dbReference>
<reference evidence="2 4" key="1">
    <citation type="submission" date="2018-10" db="EMBL/GenBank/DDBJ databases">
        <authorList>
            <consortium name="NARMS: The National Antimicrobial Resistance Monitoring System"/>
        </authorList>
    </citation>
    <scope>NUCLEOTIDE SEQUENCE [LARGE SCALE GENOMIC DNA]</scope>
    <source>
        <strain evidence="2 4">CVM N17EC0060</strain>
        <strain evidence="1 6">FSIS11923834</strain>
    </source>
</reference>
<evidence type="ECO:0000313" key="3">
    <source>
        <dbReference type="EMBL" id="MTE89952.1"/>
    </source>
</evidence>
<evidence type="ECO:0000313" key="2">
    <source>
        <dbReference type="EMBL" id="MGE16305.1"/>
    </source>
</evidence>
<protein>
    <submittedName>
        <fullName evidence="3">Uncharacterized protein</fullName>
    </submittedName>
</protein>
<gene>
    <name evidence="2" type="ORF">D9D43_22500</name>
    <name evidence="1" type="ORF">F7N46_04695</name>
    <name evidence="3" type="ORF">F9B07_14100</name>
</gene>
<dbReference type="Proteomes" id="UP000486847">
    <property type="component" value="Unassembled WGS sequence"/>
</dbReference>
<dbReference type="AlphaFoldDB" id="A0A0V9NU28"/>
<dbReference type="EMBL" id="WCEW01000014">
    <property type="protein sequence ID" value="MTE89952.1"/>
    <property type="molecule type" value="Genomic_DNA"/>
</dbReference>
<comment type="caution">
    <text evidence="3">The sequence shown here is derived from an EMBL/GenBank/DDBJ whole genome shotgun (WGS) entry which is preliminary data.</text>
</comment>
<dbReference type="RefSeq" id="WP_001550770.1">
    <property type="nucleotide sequence ID" value="NZ_AP022003.1"/>
</dbReference>
<dbReference type="EMBL" id="AASOHJ010000004">
    <property type="protein sequence ID" value="EFE8672443.1"/>
    <property type="molecule type" value="Genomic_DNA"/>
</dbReference>
<evidence type="ECO:0000313" key="1">
    <source>
        <dbReference type="EMBL" id="EFE8672443.1"/>
    </source>
</evidence>
<proteinExistence type="predicted"/>